<dbReference type="RefSeq" id="WP_086543550.1">
    <property type="nucleotide sequence ID" value="NZ_MSSW01000077.1"/>
</dbReference>
<accession>A0A3E0DIT2</accession>
<dbReference type="GO" id="GO:0005886">
    <property type="term" value="C:plasma membrane"/>
    <property type="evidence" value="ECO:0007669"/>
    <property type="project" value="UniProtKB-SubCell"/>
</dbReference>
<comment type="subcellular location">
    <subcellularLocation>
        <location evidence="1">Cell membrane</location>
        <topology evidence="1">Multi-pass membrane protein</topology>
    </subcellularLocation>
</comment>
<name>A0A3E0DIT2_9BACT</name>
<comment type="caution">
    <text evidence="9">The sequence shown here is derived from an EMBL/GenBank/DDBJ whole genome shotgun (WGS) entry which is preliminary data.</text>
</comment>
<feature type="transmembrane region" description="Helical" evidence="6">
    <location>
        <begin position="380"/>
        <end position="406"/>
    </location>
</feature>
<evidence type="ECO:0000259" key="7">
    <source>
        <dbReference type="Pfam" id="PF02687"/>
    </source>
</evidence>
<dbReference type="Pfam" id="PF02687">
    <property type="entry name" value="FtsX"/>
    <property type="match status" value="2"/>
</dbReference>
<dbReference type="InterPro" id="IPR003838">
    <property type="entry name" value="ABC3_permease_C"/>
</dbReference>
<evidence type="ECO:0000259" key="8">
    <source>
        <dbReference type="Pfam" id="PF12704"/>
    </source>
</evidence>
<dbReference type="PANTHER" id="PTHR30572:SF18">
    <property type="entry name" value="ABC-TYPE MACROLIDE FAMILY EXPORT SYSTEM PERMEASE COMPONENT 2"/>
    <property type="match status" value="1"/>
</dbReference>
<keyword evidence="4 6" id="KW-1133">Transmembrane helix</keyword>
<evidence type="ECO:0000256" key="4">
    <source>
        <dbReference type="ARBA" id="ARBA00022989"/>
    </source>
</evidence>
<evidence type="ECO:0000313" key="9">
    <source>
        <dbReference type="EMBL" id="REG82546.1"/>
    </source>
</evidence>
<evidence type="ECO:0000256" key="3">
    <source>
        <dbReference type="ARBA" id="ARBA00022692"/>
    </source>
</evidence>
<feature type="transmembrane region" description="Helical" evidence="6">
    <location>
        <begin position="286"/>
        <end position="312"/>
    </location>
</feature>
<proteinExistence type="predicted"/>
<feature type="domain" description="MacB-like periplasmic core" evidence="8">
    <location>
        <begin position="20"/>
        <end position="242"/>
    </location>
</feature>
<keyword evidence="10" id="KW-1185">Reference proteome</keyword>
<feature type="transmembrane region" description="Helical" evidence="6">
    <location>
        <begin position="333"/>
        <end position="360"/>
    </location>
</feature>
<feature type="transmembrane region" description="Helical" evidence="6">
    <location>
        <begin position="21"/>
        <end position="43"/>
    </location>
</feature>
<keyword evidence="2" id="KW-1003">Cell membrane</keyword>
<evidence type="ECO:0000256" key="2">
    <source>
        <dbReference type="ARBA" id="ARBA00022475"/>
    </source>
</evidence>
<evidence type="ECO:0000256" key="1">
    <source>
        <dbReference type="ARBA" id="ARBA00004651"/>
    </source>
</evidence>
<dbReference type="AlphaFoldDB" id="A0A3E0DIT2"/>
<evidence type="ECO:0000313" key="10">
    <source>
        <dbReference type="Proteomes" id="UP000256405"/>
    </source>
</evidence>
<keyword evidence="3 6" id="KW-0812">Transmembrane</keyword>
<feature type="transmembrane region" description="Helical" evidence="6">
    <location>
        <begin position="732"/>
        <end position="751"/>
    </location>
</feature>
<dbReference type="InterPro" id="IPR050250">
    <property type="entry name" value="Macrolide_Exporter_MacB"/>
</dbReference>
<feature type="transmembrane region" description="Helical" evidence="6">
    <location>
        <begin position="767"/>
        <end position="789"/>
    </location>
</feature>
<dbReference type="Proteomes" id="UP000256405">
    <property type="component" value="Unassembled WGS sequence"/>
</dbReference>
<feature type="transmembrane region" description="Helical" evidence="6">
    <location>
        <begin position="427"/>
        <end position="449"/>
    </location>
</feature>
<dbReference type="EMBL" id="QUNF01000021">
    <property type="protein sequence ID" value="REG82546.1"/>
    <property type="molecule type" value="Genomic_DNA"/>
</dbReference>
<gene>
    <name evidence="9" type="ORF">C8N25_12177</name>
</gene>
<protein>
    <submittedName>
        <fullName evidence="9">Putative ABC transport system permease protein</fullName>
    </submittedName>
</protein>
<reference evidence="9 10" key="1">
    <citation type="submission" date="2018-08" db="EMBL/GenBank/DDBJ databases">
        <title>Genomic Encyclopedia of Archaeal and Bacterial Type Strains, Phase II (KMG-II): from individual species to whole genera.</title>
        <authorList>
            <person name="Goeker M."/>
        </authorList>
    </citation>
    <scope>NUCLEOTIDE SEQUENCE [LARGE SCALE GENOMIC DNA]</scope>
    <source>
        <strain evidence="9 10">DSM 15986</strain>
    </source>
</reference>
<feature type="domain" description="ABC3 transporter permease C-terminal" evidence="7">
    <location>
        <begin position="684"/>
        <end position="791"/>
    </location>
</feature>
<sequence>MFKNYLKIAFRGYLRNRKFTALNLMSLVAGLFVAYVGISYISFENSYESFHENSDQIYRLARTYRSQDYSVIGFSNWSDDTAESQQGQAETFKSSPGIENITQFITSPNTEFIRSGESKIQNDGILTTNTPAGFVNMFTWEPILGTLESFSSGNKKVMLTASVAEKLFGPDYSSQSGLINSSVQIGGEDYELAAIIQDVPLNSHFDFQVAISSGRIDYWGSRIYVQTSEKSDFKEVESQLNKTIAGFNPRLAKEELYAGHYLQPIQDIHLNSNILYESKTPGNTNYITLIGFFAGFILVITIFNYANLTLAIKSKESKTIGVRKAMGAQNSMITTQFLMEGVLLSLIALPFVGLLISLVIPQFNALMGTAISNNLITEPMTFLTLLVLAILVGILASLSPAIYLSMRGAVSLFKEDLKQSSFQQFPIRKYLVISQFVLLIAISCVSYFISQQLLFVEGKDIGYKKKGILYTYSSPENRGVFQQRLRQISGVIAVGNGSSFGIQSFNQGTYQLEGLETVFDDSNQLYLDFEGIKAYELETTLKEKPGARTTLINRTAAEKYANLKGITAEDLIGMQIVTEPEYTDEESGQIGFPFTIGGIFEDINLFSLHEKVEPYFLTIYENVEMDGRSIVSYYPENAAAVLAAVNSIYSDLDEPFPLELEFLSENVSQLYAQDRQTADLLLYFNIIAVFLAALGIIGITIFLTMARKKEIGIRKVLGASVFSIIQSATKEYLILVGIAFLIAWPIAYYAANSWLSNFAYRIEINQFVFASIGLMTFAFTAVIVGIIAYQAAQANPVNSLKSE</sequence>
<dbReference type="PANTHER" id="PTHR30572">
    <property type="entry name" value="MEMBRANE COMPONENT OF TRANSPORTER-RELATED"/>
    <property type="match status" value="1"/>
</dbReference>
<dbReference type="InterPro" id="IPR025857">
    <property type="entry name" value="MacB_PCD"/>
</dbReference>
<feature type="transmembrane region" description="Helical" evidence="6">
    <location>
        <begin position="680"/>
        <end position="705"/>
    </location>
</feature>
<keyword evidence="5 6" id="KW-0472">Membrane</keyword>
<dbReference type="Pfam" id="PF12704">
    <property type="entry name" value="MacB_PCD"/>
    <property type="match status" value="1"/>
</dbReference>
<feature type="domain" description="ABC3 transporter permease C-terminal" evidence="7">
    <location>
        <begin position="292"/>
        <end position="404"/>
    </location>
</feature>
<organism evidence="9 10">
    <name type="scientific">Algoriphagus antarcticus</name>
    <dbReference type="NCBI Taxonomy" id="238540"/>
    <lineage>
        <taxon>Bacteria</taxon>
        <taxon>Pseudomonadati</taxon>
        <taxon>Bacteroidota</taxon>
        <taxon>Cytophagia</taxon>
        <taxon>Cytophagales</taxon>
        <taxon>Cyclobacteriaceae</taxon>
        <taxon>Algoriphagus</taxon>
    </lineage>
</organism>
<evidence type="ECO:0000256" key="5">
    <source>
        <dbReference type="ARBA" id="ARBA00023136"/>
    </source>
</evidence>
<evidence type="ECO:0000256" key="6">
    <source>
        <dbReference type="SAM" id="Phobius"/>
    </source>
</evidence>
<dbReference type="OrthoDB" id="8740261at2"/>
<dbReference type="GO" id="GO:0022857">
    <property type="term" value="F:transmembrane transporter activity"/>
    <property type="evidence" value="ECO:0007669"/>
    <property type="project" value="TreeGrafter"/>
</dbReference>